<evidence type="ECO:0000313" key="4">
    <source>
        <dbReference type="Proteomes" id="UP001529423"/>
    </source>
</evidence>
<organism evidence="3 4">
    <name type="scientific">Limosilactobacillus panis</name>
    <dbReference type="NCBI Taxonomy" id="47493"/>
    <lineage>
        <taxon>Bacteria</taxon>
        <taxon>Bacillati</taxon>
        <taxon>Bacillota</taxon>
        <taxon>Bacilli</taxon>
        <taxon>Lactobacillales</taxon>
        <taxon>Lactobacillaceae</taxon>
        <taxon>Limosilactobacillus</taxon>
    </lineage>
</organism>
<reference evidence="4" key="2">
    <citation type="submission" date="2023-06" db="EMBL/GenBank/DDBJ databases">
        <title>Identification and characterization of horizontal gene transfer across gut microbiota members of farm animals based on homology search.</title>
        <authorList>
            <person name="Zeman M."/>
            <person name="Kubasova T."/>
            <person name="Jahodarova E."/>
            <person name="Nykrynova M."/>
            <person name="Rychlik I."/>
        </authorList>
    </citation>
    <scope>NUCLEOTIDE SEQUENCE [LARGE SCALE GENOMIC DNA]</scope>
    <source>
        <strain evidence="4">105_WCHN</strain>
    </source>
</reference>
<protein>
    <submittedName>
        <fullName evidence="3">Helix-turn-helix transcriptional regulator</fullName>
    </submittedName>
</protein>
<keyword evidence="1" id="KW-0238">DNA-binding</keyword>
<evidence type="ECO:0000313" key="3">
    <source>
        <dbReference type="EMBL" id="MDM8334486.1"/>
    </source>
</evidence>
<evidence type="ECO:0000256" key="1">
    <source>
        <dbReference type="ARBA" id="ARBA00023125"/>
    </source>
</evidence>
<dbReference type="PANTHER" id="PTHR46558:SF14">
    <property type="entry name" value="HTH-TYPE TRANSCRIPTIONAL REGULATOR ANSR"/>
    <property type="match status" value="1"/>
</dbReference>
<feature type="domain" description="HTH cro/C1-type" evidence="2">
    <location>
        <begin position="8"/>
        <end position="63"/>
    </location>
</feature>
<dbReference type="EMBL" id="JAUDEO010000051">
    <property type="protein sequence ID" value="MDM8334486.1"/>
    <property type="molecule type" value="Genomic_DNA"/>
</dbReference>
<dbReference type="InterPro" id="IPR001387">
    <property type="entry name" value="Cro/C1-type_HTH"/>
</dbReference>
<accession>A0ABT7VP16</accession>
<proteinExistence type="predicted"/>
<dbReference type="SUPFAM" id="SSF47413">
    <property type="entry name" value="lambda repressor-like DNA-binding domains"/>
    <property type="match status" value="1"/>
</dbReference>
<dbReference type="SMART" id="SM00530">
    <property type="entry name" value="HTH_XRE"/>
    <property type="match status" value="1"/>
</dbReference>
<dbReference type="PROSITE" id="PS50943">
    <property type="entry name" value="HTH_CROC1"/>
    <property type="match status" value="1"/>
</dbReference>
<gene>
    <name evidence="3" type="ORF">QUW46_07885</name>
</gene>
<sequence length="108" mass="12388">MSEFGERLTNLRENKGWSKTYVAKAIGLSSMQTYANYEYGRREPDFSTVDKLANLFDVSTDYLLGRKESVSKTADLADKETIFTYEGKEIPSEDLEYIKRILLGGQRK</sequence>
<name>A0ABT7VP16_9LACO</name>
<dbReference type="CDD" id="cd00093">
    <property type="entry name" value="HTH_XRE"/>
    <property type="match status" value="1"/>
</dbReference>
<dbReference type="PANTHER" id="PTHR46558">
    <property type="entry name" value="TRACRIPTIONAL REGULATORY PROTEIN-RELATED-RELATED"/>
    <property type="match status" value="1"/>
</dbReference>
<keyword evidence="4" id="KW-1185">Reference proteome</keyword>
<dbReference type="RefSeq" id="WP_289561042.1">
    <property type="nucleotide sequence ID" value="NZ_JAUDEO010000051.1"/>
</dbReference>
<dbReference type="InterPro" id="IPR010982">
    <property type="entry name" value="Lambda_DNA-bd_dom_sf"/>
</dbReference>
<dbReference type="Gene3D" id="1.10.260.40">
    <property type="entry name" value="lambda repressor-like DNA-binding domains"/>
    <property type="match status" value="1"/>
</dbReference>
<dbReference type="Pfam" id="PF01381">
    <property type="entry name" value="HTH_3"/>
    <property type="match status" value="1"/>
</dbReference>
<dbReference type="Proteomes" id="UP001529423">
    <property type="component" value="Unassembled WGS sequence"/>
</dbReference>
<reference evidence="3 4" key="3">
    <citation type="submission" date="2023-06" db="EMBL/GenBank/DDBJ databases">
        <authorList>
            <person name="Zeman M."/>
            <person name="Kubasova T."/>
            <person name="Jahodarova E."/>
            <person name="Nykrynova M."/>
            <person name="Rychlik I."/>
        </authorList>
    </citation>
    <scope>NUCLEOTIDE SEQUENCE [LARGE SCALE GENOMIC DNA]</scope>
    <source>
        <strain evidence="3 4">105_WCHN</strain>
    </source>
</reference>
<evidence type="ECO:0000259" key="2">
    <source>
        <dbReference type="PROSITE" id="PS50943"/>
    </source>
</evidence>
<comment type="caution">
    <text evidence="3">The sequence shown here is derived from an EMBL/GenBank/DDBJ whole genome shotgun (WGS) entry which is preliminary data.</text>
</comment>
<reference evidence="3 4" key="1">
    <citation type="submission" date="2023-06" db="EMBL/GenBank/DDBJ databases">
        <title>Identification and characterization of horizontal gene transfer across gut microbiota members of farm animals based on homology search.</title>
        <authorList>
            <person name="Schwarzerova J."/>
            <person name="Nykrynova M."/>
            <person name="Jureckova K."/>
            <person name="Cejkova D."/>
            <person name="Rychlik I."/>
        </authorList>
    </citation>
    <scope>NUCLEOTIDE SEQUENCE [LARGE SCALE GENOMIC DNA]</scope>
    <source>
        <strain evidence="3 4">105_WCHN</strain>
    </source>
</reference>